<feature type="domain" description="ABC transporter" evidence="3">
    <location>
        <begin position="21"/>
        <end position="229"/>
    </location>
</feature>
<keyword evidence="2 4" id="KW-0067">ATP-binding</keyword>
<dbReference type="InterPro" id="IPR003593">
    <property type="entry name" value="AAA+_ATPase"/>
</dbReference>
<dbReference type="Proteomes" id="UP001603978">
    <property type="component" value="Unassembled WGS sequence"/>
</dbReference>
<reference evidence="4 5" key="1">
    <citation type="submission" date="2024-10" db="EMBL/GenBank/DDBJ databases">
        <authorList>
            <person name="Topkara A.R."/>
            <person name="Saygin H."/>
        </authorList>
    </citation>
    <scope>NUCLEOTIDE SEQUENCE [LARGE SCALE GENOMIC DNA]</scope>
    <source>
        <strain evidence="4 5">M3C6</strain>
    </source>
</reference>
<dbReference type="EMBL" id="JBICRM010000018">
    <property type="protein sequence ID" value="MFG1706884.1"/>
    <property type="molecule type" value="Genomic_DNA"/>
</dbReference>
<dbReference type="SUPFAM" id="SSF52540">
    <property type="entry name" value="P-loop containing nucleoside triphosphate hydrolases"/>
    <property type="match status" value="1"/>
</dbReference>
<evidence type="ECO:0000259" key="3">
    <source>
        <dbReference type="PROSITE" id="PS50893"/>
    </source>
</evidence>
<dbReference type="Gene3D" id="3.40.50.300">
    <property type="entry name" value="P-loop containing nucleotide triphosphate hydrolases"/>
    <property type="match status" value="1"/>
</dbReference>
<evidence type="ECO:0000313" key="5">
    <source>
        <dbReference type="Proteomes" id="UP001603978"/>
    </source>
</evidence>
<dbReference type="Pfam" id="PF00005">
    <property type="entry name" value="ABC_tran"/>
    <property type="match status" value="1"/>
</dbReference>
<evidence type="ECO:0000256" key="1">
    <source>
        <dbReference type="ARBA" id="ARBA00022741"/>
    </source>
</evidence>
<dbReference type="PROSITE" id="PS00211">
    <property type="entry name" value="ABC_TRANSPORTER_1"/>
    <property type="match status" value="1"/>
</dbReference>
<dbReference type="InterPro" id="IPR027417">
    <property type="entry name" value="P-loop_NTPase"/>
</dbReference>
<evidence type="ECO:0000256" key="2">
    <source>
        <dbReference type="ARBA" id="ARBA00022840"/>
    </source>
</evidence>
<keyword evidence="1" id="KW-0547">Nucleotide-binding</keyword>
<dbReference type="GO" id="GO:0005524">
    <property type="term" value="F:ATP binding"/>
    <property type="evidence" value="ECO:0007669"/>
    <property type="project" value="UniProtKB-KW"/>
</dbReference>
<dbReference type="PANTHER" id="PTHR24220">
    <property type="entry name" value="IMPORT ATP-BINDING PROTEIN"/>
    <property type="match status" value="1"/>
</dbReference>
<comment type="caution">
    <text evidence="4">The sequence shown here is derived from an EMBL/GenBank/DDBJ whole genome shotgun (WGS) entry which is preliminary data.</text>
</comment>
<proteinExistence type="predicted"/>
<dbReference type="InterPro" id="IPR003439">
    <property type="entry name" value="ABC_transporter-like_ATP-bd"/>
</dbReference>
<dbReference type="InterPro" id="IPR017871">
    <property type="entry name" value="ABC_transporter-like_CS"/>
</dbReference>
<evidence type="ECO:0000313" key="4">
    <source>
        <dbReference type="EMBL" id="MFG1706884.1"/>
    </source>
</evidence>
<dbReference type="RefSeq" id="WP_393170140.1">
    <property type="nucleotide sequence ID" value="NZ_JBICRM010000018.1"/>
</dbReference>
<organism evidence="4 5">
    <name type="scientific">Nonomuraea marmarensis</name>
    <dbReference type="NCBI Taxonomy" id="3351344"/>
    <lineage>
        <taxon>Bacteria</taxon>
        <taxon>Bacillati</taxon>
        <taxon>Actinomycetota</taxon>
        <taxon>Actinomycetes</taxon>
        <taxon>Streptosporangiales</taxon>
        <taxon>Streptosporangiaceae</taxon>
        <taxon>Nonomuraea</taxon>
    </lineage>
</organism>
<dbReference type="SMART" id="SM00382">
    <property type="entry name" value="AAA"/>
    <property type="match status" value="1"/>
</dbReference>
<dbReference type="PANTHER" id="PTHR24220:SF685">
    <property type="entry name" value="ABC TRANSPORTER RELATED"/>
    <property type="match status" value="1"/>
</dbReference>
<gene>
    <name evidence="4" type="ORF">ACFLIM_27200</name>
</gene>
<sequence length="230" mass="23924">MTTPDHLPGAERRAGDMTALVTCRQLARVYGRGTNALVAVHEVTCELRLGDQVAITGPSGSGKTTLLHLLAGLDHPTAGRISWPAFGDRPRGRIGVVFQGPSLLPPLNVAENVALPLIIAGLGDAEAKERALAALAAIGLADLAGSLPEELSGGQAQRVAVARVLAAEPRLIIADEPTAQLDSGHARRVVDLLTEVAYRLDAALVIATHDPLVAARLPKTWTMSDGALAC</sequence>
<accession>A0ABW7AL54</accession>
<protein>
    <submittedName>
        <fullName evidence="4">ABC transporter ATP-binding protein</fullName>
    </submittedName>
</protein>
<name>A0ABW7AL54_9ACTN</name>
<dbReference type="PROSITE" id="PS50893">
    <property type="entry name" value="ABC_TRANSPORTER_2"/>
    <property type="match status" value="1"/>
</dbReference>
<dbReference type="InterPro" id="IPR015854">
    <property type="entry name" value="ABC_transpr_LolD-like"/>
</dbReference>
<keyword evidence="5" id="KW-1185">Reference proteome</keyword>